<evidence type="ECO:0008006" key="4">
    <source>
        <dbReference type="Google" id="ProtNLM"/>
    </source>
</evidence>
<proteinExistence type="predicted"/>
<feature type="compositionally biased region" description="Basic and acidic residues" evidence="1">
    <location>
        <begin position="1"/>
        <end position="25"/>
    </location>
</feature>
<protein>
    <recommendedName>
        <fullName evidence="4">2-keto-3-deoxygluconate kinase</fullName>
    </recommendedName>
</protein>
<feature type="compositionally biased region" description="Basic and acidic residues" evidence="1">
    <location>
        <begin position="34"/>
        <end position="45"/>
    </location>
</feature>
<keyword evidence="3" id="KW-1185">Reference proteome</keyword>
<dbReference type="AlphaFoldDB" id="A0A0M1P5H3"/>
<dbReference type="OrthoDB" id="2617663at2"/>
<dbReference type="RefSeq" id="WP_054402687.1">
    <property type="nucleotide sequence ID" value="NZ_LIUT01000001.1"/>
</dbReference>
<sequence length="116" mass="13655">MREERGTSNRSDQERFEHRERDQHRRGGGRHGKRREEGHGGREGTKLAQTFRRGRALSFLDQLIVKRDTLKKQVNDPDYQAIREVVSGELKAVDQIIQEYIQAFELYDTKLSEDDQ</sequence>
<feature type="region of interest" description="Disordered" evidence="1">
    <location>
        <begin position="1"/>
        <end position="48"/>
    </location>
</feature>
<reference evidence="3" key="1">
    <citation type="submission" date="2015-08" db="EMBL/GenBank/DDBJ databases">
        <title>Genome sequencing project for genomic taxonomy and phylogenomics of Bacillus-like bacteria.</title>
        <authorList>
            <person name="Liu B."/>
            <person name="Wang J."/>
            <person name="Zhu Y."/>
            <person name="Liu G."/>
            <person name="Chen Q."/>
            <person name="Chen Z."/>
            <person name="Lan J."/>
            <person name="Che J."/>
            <person name="Ge C."/>
            <person name="Shi H."/>
            <person name="Pan Z."/>
            <person name="Liu X."/>
        </authorList>
    </citation>
    <scope>NUCLEOTIDE SEQUENCE [LARGE SCALE GENOMIC DNA]</scope>
    <source>
        <strain evidence="3">FJAT-22460</strain>
    </source>
</reference>
<accession>A0A0M1P5H3</accession>
<name>A0A0M1P5H3_9BACL</name>
<evidence type="ECO:0000313" key="3">
    <source>
        <dbReference type="Proteomes" id="UP000036932"/>
    </source>
</evidence>
<dbReference type="Proteomes" id="UP000036932">
    <property type="component" value="Unassembled WGS sequence"/>
</dbReference>
<dbReference type="PATRIC" id="fig|1705565.3.peg.4256"/>
<evidence type="ECO:0000256" key="1">
    <source>
        <dbReference type="SAM" id="MobiDB-lite"/>
    </source>
</evidence>
<gene>
    <name evidence="2" type="ORF">AM231_11260</name>
</gene>
<comment type="caution">
    <text evidence="2">The sequence shown here is derived from an EMBL/GenBank/DDBJ whole genome shotgun (WGS) entry which is preliminary data.</text>
</comment>
<dbReference type="EMBL" id="LIUT01000001">
    <property type="protein sequence ID" value="KOR89652.1"/>
    <property type="molecule type" value="Genomic_DNA"/>
</dbReference>
<evidence type="ECO:0000313" key="2">
    <source>
        <dbReference type="EMBL" id="KOR89652.1"/>
    </source>
</evidence>
<organism evidence="2 3">
    <name type="scientific">Paenibacillus solani</name>
    <dbReference type="NCBI Taxonomy" id="1705565"/>
    <lineage>
        <taxon>Bacteria</taxon>
        <taxon>Bacillati</taxon>
        <taxon>Bacillota</taxon>
        <taxon>Bacilli</taxon>
        <taxon>Bacillales</taxon>
        <taxon>Paenibacillaceae</taxon>
        <taxon>Paenibacillus</taxon>
    </lineage>
</organism>